<dbReference type="GO" id="GO:0042797">
    <property type="term" value="P:tRNA transcription by RNA polymerase III"/>
    <property type="evidence" value="ECO:0007669"/>
    <property type="project" value="EnsemblFungi"/>
</dbReference>
<keyword evidence="7" id="KW-1185">Reference proteome</keyword>
<evidence type="ECO:0000256" key="1">
    <source>
        <dbReference type="ARBA" id="ARBA00004123"/>
    </source>
</evidence>
<evidence type="ECO:0000256" key="3">
    <source>
        <dbReference type="ARBA" id="ARBA00023242"/>
    </source>
</evidence>
<evidence type="ECO:0000313" key="6">
    <source>
        <dbReference type="EMBL" id="ODV60079.1"/>
    </source>
</evidence>
<evidence type="ECO:0000256" key="2">
    <source>
        <dbReference type="ARBA" id="ARBA00008352"/>
    </source>
</evidence>
<feature type="compositionally biased region" description="Acidic residues" evidence="5">
    <location>
        <begin position="217"/>
        <end position="232"/>
    </location>
</feature>
<dbReference type="PANTHER" id="PTHR15367">
    <property type="entry name" value="DNA-DIRECTED RNA POLYMERASE III"/>
    <property type="match status" value="1"/>
</dbReference>
<proteinExistence type="inferred from homology"/>
<organism evidence="6 7">
    <name type="scientific">Ascoidea rubescens DSM 1968</name>
    <dbReference type="NCBI Taxonomy" id="1344418"/>
    <lineage>
        <taxon>Eukaryota</taxon>
        <taxon>Fungi</taxon>
        <taxon>Dikarya</taxon>
        <taxon>Ascomycota</taxon>
        <taxon>Saccharomycotina</taxon>
        <taxon>Saccharomycetes</taxon>
        <taxon>Ascoideaceae</taxon>
        <taxon>Ascoidea</taxon>
    </lineage>
</organism>
<dbReference type="EMBL" id="KV454483">
    <property type="protein sequence ID" value="ODV60079.1"/>
    <property type="molecule type" value="Genomic_DNA"/>
</dbReference>
<dbReference type="RefSeq" id="XP_020046386.1">
    <property type="nucleotide sequence ID" value="XM_020191066.1"/>
</dbReference>
<dbReference type="PIRSF" id="PIRSF000777">
    <property type="entry name" value="RNA_polIII_C31"/>
    <property type="match status" value="1"/>
</dbReference>
<dbReference type="InParanoid" id="A0A1D2VEP0"/>
<keyword evidence="3 4" id="KW-0539">Nucleus</keyword>
<comment type="subcellular location">
    <subcellularLocation>
        <location evidence="1 4">Nucleus</location>
    </subcellularLocation>
</comment>
<sequence length="232" mass="26649">MSGRKFGRNGLSLPFGLDFDFHAIRVGEVSKEFVIPVNGPLNEIDREIAEQFTTFLEMMKDGPFYSGQISSRGSKGALNEEEQQGFSDGIKRYSDKYLKKRKISKSIEDFPYNYDFFPSELYSIMGSEGKMISLTHYNTNNKQIKKDAKSTNKIDDEVQAMNILEQIKNMVEEDDAIDINKVTRMNAEHEEDEEEDYDDGFEEDDDNDYNAEKYFDGGEEENDDGDDDEAAF</sequence>
<dbReference type="Proteomes" id="UP000095038">
    <property type="component" value="Unassembled WGS sequence"/>
</dbReference>
<comment type="function">
    <text evidence="4">DNA-dependent RNA polymerase catalyzes the transcription of DNA into RNA using the four ribonucleoside triphosphates as substrates. Specific peripheric component of RNA polymerase III which synthesizes small RNAs, such as 5S rRNA and tRNAs.</text>
</comment>
<dbReference type="GO" id="GO:0006386">
    <property type="term" value="P:termination of RNA polymerase III transcription"/>
    <property type="evidence" value="ECO:0007669"/>
    <property type="project" value="EnsemblFungi"/>
</dbReference>
<protein>
    <recommendedName>
        <fullName evidence="4">DNA-directed RNA polymerase III subunit</fullName>
    </recommendedName>
</protein>
<dbReference type="STRING" id="1344418.A0A1D2VEP0"/>
<dbReference type="GO" id="GO:0003899">
    <property type="term" value="F:DNA-directed RNA polymerase activity"/>
    <property type="evidence" value="ECO:0007669"/>
    <property type="project" value="EnsemblFungi"/>
</dbReference>
<feature type="compositionally biased region" description="Acidic residues" evidence="5">
    <location>
        <begin position="189"/>
        <end position="209"/>
    </location>
</feature>
<dbReference type="FunCoup" id="A0A1D2VEP0">
    <property type="interactions" value="83"/>
</dbReference>
<evidence type="ECO:0000256" key="4">
    <source>
        <dbReference type="PIRNR" id="PIRNR000777"/>
    </source>
</evidence>
<dbReference type="GO" id="GO:0005666">
    <property type="term" value="C:RNA polymerase III complex"/>
    <property type="evidence" value="ECO:0007669"/>
    <property type="project" value="UniProtKB-UniRule"/>
</dbReference>
<feature type="region of interest" description="Disordered" evidence="5">
    <location>
        <begin position="183"/>
        <end position="232"/>
    </location>
</feature>
<dbReference type="GeneID" id="30964702"/>
<accession>A0A1D2VEP0</accession>
<reference evidence="7" key="1">
    <citation type="submission" date="2016-05" db="EMBL/GenBank/DDBJ databases">
        <title>Comparative genomics of biotechnologically important yeasts.</title>
        <authorList>
            <consortium name="DOE Joint Genome Institute"/>
            <person name="Riley R."/>
            <person name="Haridas S."/>
            <person name="Wolfe K.H."/>
            <person name="Lopes M.R."/>
            <person name="Hittinger C.T."/>
            <person name="Goker M."/>
            <person name="Salamov A."/>
            <person name="Wisecaver J."/>
            <person name="Long T.M."/>
            <person name="Aerts A.L."/>
            <person name="Barry K."/>
            <person name="Choi C."/>
            <person name="Clum A."/>
            <person name="Coughlan A.Y."/>
            <person name="Deshpande S."/>
            <person name="Douglass A.P."/>
            <person name="Hanson S.J."/>
            <person name="Klenk H.-P."/>
            <person name="Labutti K."/>
            <person name="Lapidus A."/>
            <person name="Lindquist E."/>
            <person name="Lipzen A."/>
            <person name="Meier-Kolthoff J.P."/>
            <person name="Ohm R.A."/>
            <person name="Otillar R.P."/>
            <person name="Pangilinan J."/>
            <person name="Peng Y."/>
            <person name="Rokas A."/>
            <person name="Rosa C.A."/>
            <person name="Scheuner C."/>
            <person name="Sibirny A.A."/>
            <person name="Slot J.C."/>
            <person name="Stielow J.B."/>
            <person name="Sun H."/>
            <person name="Kurtzman C.P."/>
            <person name="Blackwell M."/>
            <person name="Grigoriev I.V."/>
            <person name="Jeffries T.W."/>
        </authorList>
    </citation>
    <scope>NUCLEOTIDE SEQUENCE [LARGE SCALE GENOMIC DNA]</scope>
    <source>
        <strain evidence="7">DSM 1968</strain>
    </source>
</reference>
<comment type="subunit">
    <text evidence="4">Component of the RNA polymerase III (Pol III) complex.</text>
</comment>
<dbReference type="OrthoDB" id="5377312at2759"/>
<comment type="similarity">
    <text evidence="2 4">Belongs to the eukaryotic RPC7 RNA polymerase subunit family.</text>
</comment>
<name>A0A1D2VEP0_9ASCO</name>
<dbReference type="GO" id="GO:0006384">
    <property type="term" value="P:transcription initiation at RNA polymerase III promoter"/>
    <property type="evidence" value="ECO:0007669"/>
    <property type="project" value="EnsemblFungi"/>
</dbReference>
<dbReference type="PANTHER" id="PTHR15367:SF2">
    <property type="entry name" value="DNA-DIRECTED RNA POLYMERASE III SUBUNIT"/>
    <property type="match status" value="1"/>
</dbReference>
<dbReference type="InterPro" id="IPR024661">
    <property type="entry name" value="RNA_pol_III_Rpc31"/>
</dbReference>
<gene>
    <name evidence="6" type="ORF">ASCRUDRAFT_47984</name>
</gene>
<dbReference type="AlphaFoldDB" id="A0A1D2VEP0"/>
<evidence type="ECO:0000256" key="5">
    <source>
        <dbReference type="SAM" id="MobiDB-lite"/>
    </source>
</evidence>
<dbReference type="Pfam" id="PF11705">
    <property type="entry name" value="RNA_pol_3_Rpc31"/>
    <property type="match status" value="1"/>
</dbReference>
<evidence type="ECO:0000313" key="7">
    <source>
        <dbReference type="Proteomes" id="UP000095038"/>
    </source>
</evidence>